<organism evidence="1 2">
    <name type="scientific">Microscilla marina ATCC 23134</name>
    <dbReference type="NCBI Taxonomy" id="313606"/>
    <lineage>
        <taxon>Bacteria</taxon>
        <taxon>Pseudomonadati</taxon>
        <taxon>Bacteroidota</taxon>
        <taxon>Cytophagia</taxon>
        <taxon>Cytophagales</taxon>
        <taxon>Microscillaceae</taxon>
        <taxon>Microscilla</taxon>
    </lineage>
</organism>
<evidence type="ECO:0000313" key="1">
    <source>
        <dbReference type="EMBL" id="EAY25895.1"/>
    </source>
</evidence>
<accession>A1ZUK9</accession>
<dbReference type="EMBL" id="AAWS01000041">
    <property type="protein sequence ID" value="EAY25895.1"/>
    <property type="molecule type" value="Genomic_DNA"/>
</dbReference>
<evidence type="ECO:0000313" key="2">
    <source>
        <dbReference type="Proteomes" id="UP000004095"/>
    </source>
</evidence>
<dbReference type="Proteomes" id="UP000004095">
    <property type="component" value="Unassembled WGS sequence"/>
</dbReference>
<gene>
    <name evidence="1" type="ORF">M23134_00849</name>
</gene>
<name>A1ZUK9_MICM2</name>
<sequence>MNSALVLIEPEQHPTKAYKKTMQVSYYASFQMGFALGMVKK</sequence>
<reference evidence="1 2" key="1">
    <citation type="submission" date="2007-01" db="EMBL/GenBank/DDBJ databases">
        <authorList>
            <person name="Haygood M."/>
            <person name="Podell S."/>
            <person name="Anderson C."/>
            <person name="Hopkinson B."/>
            <person name="Roe K."/>
            <person name="Barbeau K."/>
            <person name="Gaasterland T."/>
            <person name="Ferriera S."/>
            <person name="Johnson J."/>
            <person name="Kravitz S."/>
            <person name="Beeson K."/>
            <person name="Sutton G."/>
            <person name="Rogers Y.-H."/>
            <person name="Friedman R."/>
            <person name="Frazier M."/>
            <person name="Venter J.C."/>
        </authorList>
    </citation>
    <scope>NUCLEOTIDE SEQUENCE [LARGE SCALE GENOMIC DNA]</scope>
    <source>
        <strain evidence="1 2">ATCC 23134</strain>
    </source>
</reference>
<keyword evidence="2" id="KW-1185">Reference proteome</keyword>
<protein>
    <submittedName>
        <fullName evidence="1">Uncharacterized protein</fullName>
    </submittedName>
</protein>
<dbReference type="AlphaFoldDB" id="A1ZUK9"/>
<dbReference type="RefSeq" id="WP_002701867.1">
    <property type="nucleotide sequence ID" value="NZ_AAWS01000041.1"/>
</dbReference>
<proteinExistence type="predicted"/>
<comment type="caution">
    <text evidence="1">The sequence shown here is derived from an EMBL/GenBank/DDBJ whole genome shotgun (WGS) entry which is preliminary data.</text>
</comment>